<dbReference type="Proteomes" id="UP001066276">
    <property type="component" value="Chromosome 3_1"/>
</dbReference>
<proteinExistence type="predicted"/>
<dbReference type="AlphaFoldDB" id="A0AAV7UHU0"/>
<protein>
    <submittedName>
        <fullName evidence="2">Uncharacterized protein</fullName>
    </submittedName>
</protein>
<reference evidence="2" key="1">
    <citation type="journal article" date="2022" name="bioRxiv">
        <title>Sequencing and chromosome-scale assembly of the giantPleurodeles waltlgenome.</title>
        <authorList>
            <person name="Brown T."/>
            <person name="Elewa A."/>
            <person name="Iarovenko S."/>
            <person name="Subramanian E."/>
            <person name="Araus A.J."/>
            <person name="Petzold A."/>
            <person name="Susuki M."/>
            <person name="Suzuki K.-i.T."/>
            <person name="Hayashi T."/>
            <person name="Toyoda A."/>
            <person name="Oliveira C."/>
            <person name="Osipova E."/>
            <person name="Leigh N.D."/>
            <person name="Simon A."/>
            <person name="Yun M.H."/>
        </authorList>
    </citation>
    <scope>NUCLEOTIDE SEQUENCE</scope>
    <source>
        <strain evidence="2">20211129_DDA</strain>
        <tissue evidence="2">Liver</tissue>
    </source>
</reference>
<sequence>MRKHVVAQDARAVPGSTRQSRPHVARIPQRCRNIHSVSRGKKTPPGQNKKDFFFKLHDVFTKYREHDVNRQKKAERTARPVGPSFQEFATYEASAYWSYQPNRFEKMCTNAARLNVFPTHILHGKPGDISQGRGPR</sequence>
<evidence type="ECO:0000256" key="1">
    <source>
        <dbReference type="SAM" id="MobiDB-lite"/>
    </source>
</evidence>
<dbReference type="EMBL" id="JANPWB010000005">
    <property type="protein sequence ID" value="KAJ1188413.1"/>
    <property type="molecule type" value="Genomic_DNA"/>
</dbReference>
<name>A0AAV7UHU0_PLEWA</name>
<accession>A0AAV7UHU0</accession>
<keyword evidence="3" id="KW-1185">Reference proteome</keyword>
<evidence type="ECO:0000313" key="2">
    <source>
        <dbReference type="EMBL" id="KAJ1188413.1"/>
    </source>
</evidence>
<evidence type="ECO:0000313" key="3">
    <source>
        <dbReference type="Proteomes" id="UP001066276"/>
    </source>
</evidence>
<comment type="caution">
    <text evidence="2">The sequence shown here is derived from an EMBL/GenBank/DDBJ whole genome shotgun (WGS) entry which is preliminary data.</text>
</comment>
<gene>
    <name evidence="2" type="ORF">NDU88_005174</name>
</gene>
<feature type="region of interest" description="Disordered" evidence="1">
    <location>
        <begin position="1"/>
        <end position="50"/>
    </location>
</feature>
<organism evidence="2 3">
    <name type="scientific">Pleurodeles waltl</name>
    <name type="common">Iberian ribbed newt</name>
    <dbReference type="NCBI Taxonomy" id="8319"/>
    <lineage>
        <taxon>Eukaryota</taxon>
        <taxon>Metazoa</taxon>
        <taxon>Chordata</taxon>
        <taxon>Craniata</taxon>
        <taxon>Vertebrata</taxon>
        <taxon>Euteleostomi</taxon>
        <taxon>Amphibia</taxon>
        <taxon>Batrachia</taxon>
        <taxon>Caudata</taxon>
        <taxon>Salamandroidea</taxon>
        <taxon>Salamandridae</taxon>
        <taxon>Pleurodelinae</taxon>
        <taxon>Pleurodeles</taxon>
    </lineage>
</organism>